<dbReference type="RefSeq" id="WP_071862526.1">
    <property type="nucleotide sequence ID" value="NZ_JBHLVS010000013.1"/>
</dbReference>
<sequence>MEEALIFETRAAFRKWLRKNATTSKGVWLTFSKTKRLKTLKASEALEEALCFGWIDGLMKKVDKDSYLKYFSLRRKNSKWSQKNKTLVAKLEKAGLMTELGREKIVEAKENGQWDKATRPSDITPDQIAQLAKLLEVNQAAYKNFQEMSPSIQKTYTRAYFDAKTAAGKEKRLTWIMERTEQNLKPM</sequence>
<evidence type="ECO:0000313" key="1">
    <source>
        <dbReference type="EMBL" id="OJG35560.1"/>
    </source>
</evidence>
<dbReference type="AlphaFoldDB" id="A0A1L8STY7"/>
<reference evidence="1 2" key="1">
    <citation type="submission" date="2014-12" db="EMBL/GenBank/DDBJ databases">
        <title>Draft genome sequences of 29 type strains of Enterococci.</title>
        <authorList>
            <person name="Zhong Z."/>
            <person name="Sun Z."/>
            <person name="Liu W."/>
            <person name="Zhang W."/>
            <person name="Zhang H."/>
        </authorList>
    </citation>
    <scope>NUCLEOTIDE SEQUENCE [LARGE SCALE GENOMIC DNA]</scope>
    <source>
        <strain evidence="1 2">DSM 22802</strain>
    </source>
</reference>
<proteinExistence type="predicted"/>
<evidence type="ECO:0008006" key="3">
    <source>
        <dbReference type="Google" id="ProtNLM"/>
    </source>
</evidence>
<dbReference type="Pfam" id="PF13376">
    <property type="entry name" value="OmdA"/>
    <property type="match status" value="1"/>
</dbReference>
<evidence type="ECO:0000313" key="2">
    <source>
        <dbReference type="Proteomes" id="UP000183700"/>
    </source>
</evidence>
<dbReference type="OrthoDB" id="9796999at2"/>
<gene>
    <name evidence="1" type="ORF">RV00_GL002745</name>
</gene>
<comment type="caution">
    <text evidence="1">The sequence shown here is derived from an EMBL/GenBank/DDBJ whole genome shotgun (WGS) entry which is preliminary data.</text>
</comment>
<dbReference type="STRING" id="319970.RV00_GL002745"/>
<keyword evidence="2" id="KW-1185">Reference proteome</keyword>
<organism evidence="1 2">
    <name type="scientific">Enterococcus devriesei</name>
    <dbReference type="NCBI Taxonomy" id="319970"/>
    <lineage>
        <taxon>Bacteria</taxon>
        <taxon>Bacillati</taxon>
        <taxon>Bacillota</taxon>
        <taxon>Bacilli</taxon>
        <taxon>Lactobacillales</taxon>
        <taxon>Enterococcaceae</taxon>
        <taxon>Enterococcus</taxon>
    </lineage>
</organism>
<name>A0A1L8STY7_9ENTE</name>
<accession>A0A1L8STY7</accession>
<protein>
    <recommendedName>
        <fullName evidence="3">Bacteriocin-protection protein, YdeI/OmpD-associated family</fullName>
    </recommendedName>
</protein>
<dbReference type="EMBL" id="JXKM01000006">
    <property type="protein sequence ID" value="OJG35560.1"/>
    <property type="molecule type" value="Genomic_DNA"/>
</dbReference>
<dbReference type="Proteomes" id="UP000183700">
    <property type="component" value="Unassembled WGS sequence"/>
</dbReference>